<dbReference type="CDD" id="cd00093">
    <property type="entry name" value="HTH_XRE"/>
    <property type="match status" value="1"/>
</dbReference>
<proteinExistence type="predicted"/>
<name>A0ABW3UHS4_9BACL</name>
<dbReference type="EMBL" id="JBHTLU010000013">
    <property type="protein sequence ID" value="MFD1220298.1"/>
    <property type="molecule type" value="Genomic_DNA"/>
</dbReference>
<evidence type="ECO:0000256" key="1">
    <source>
        <dbReference type="ARBA" id="ARBA00023015"/>
    </source>
</evidence>
<comment type="caution">
    <text evidence="5">The sequence shown here is derived from an EMBL/GenBank/DDBJ whole genome shotgun (WGS) entry which is preliminary data.</text>
</comment>
<evidence type="ECO:0000313" key="6">
    <source>
        <dbReference type="Proteomes" id="UP001597180"/>
    </source>
</evidence>
<dbReference type="PANTHER" id="PTHR46797">
    <property type="entry name" value="HTH-TYPE TRANSCRIPTIONAL REGULATOR"/>
    <property type="match status" value="1"/>
</dbReference>
<dbReference type="InterPro" id="IPR050807">
    <property type="entry name" value="TransReg_Diox_bact_type"/>
</dbReference>
<protein>
    <submittedName>
        <fullName evidence="5">Helix-turn-helix domain-containing protein</fullName>
    </submittedName>
</protein>
<sequence length="232" mass="26410">MAILSNFGQRVRELRLKAGMSQEALAVRCGMDRSYIGGVERGERNISLENISIITNALDVDMSYFFDNERFSMHSAYVKSEYERALSERFVYHIDFDEQVISWQVKGVLSADDVGKLSFDLKIACTYLTKGHIRLLIDNRGMVANGHPFVFSPDTNERIEELQKWMFPHCQKVAVLCNSKLMKNQMDRLGSRTGMKQISQHFYKDGSEDVVAQAYAFLGITHNPLVTPEPIG</sequence>
<keyword evidence="3" id="KW-0804">Transcription</keyword>
<dbReference type="Proteomes" id="UP001597180">
    <property type="component" value="Unassembled WGS sequence"/>
</dbReference>
<dbReference type="InterPro" id="IPR010982">
    <property type="entry name" value="Lambda_DNA-bd_dom_sf"/>
</dbReference>
<gene>
    <name evidence="5" type="ORF">ACFQ4B_09210</name>
</gene>
<dbReference type="SMART" id="SM00530">
    <property type="entry name" value="HTH_XRE"/>
    <property type="match status" value="1"/>
</dbReference>
<reference evidence="6" key="1">
    <citation type="journal article" date="2019" name="Int. J. Syst. Evol. Microbiol.">
        <title>The Global Catalogue of Microorganisms (GCM) 10K type strain sequencing project: providing services to taxonomists for standard genome sequencing and annotation.</title>
        <authorList>
            <consortium name="The Broad Institute Genomics Platform"/>
            <consortium name="The Broad Institute Genome Sequencing Center for Infectious Disease"/>
            <person name="Wu L."/>
            <person name="Ma J."/>
        </authorList>
    </citation>
    <scope>NUCLEOTIDE SEQUENCE [LARGE SCALE GENOMIC DNA]</scope>
    <source>
        <strain evidence="6">CCUG 53270</strain>
    </source>
</reference>
<accession>A0ABW3UHS4</accession>
<organism evidence="5 6">
    <name type="scientific">Paenibacillus vulneris</name>
    <dbReference type="NCBI Taxonomy" id="1133364"/>
    <lineage>
        <taxon>Bacteria</taxon>
        <taxon>Bacillati</taxon>
        <taxon>Bacillota</taxon>
        <taxon>Bacilli</taxon>
        <taxon>Bacillales</taxon>
        <taxon>Paenibacillaceae</taxon>
        <taxon>Paenibacillus</taxon>
    </lineage>
</organism>
<feature type="domain" description="HTH cro/C1-type" evidence="4">
    <location>
        <begin position="11"/>
        <end position="65"/>
    </location>
</feature>
<keyword evidence="6" id="KW-1185">Reference proteome</keyword>
<dbReference type="InterPro" id="IPR001387">
    <property type="entry name" value="Cro/C1-type_HTH"/>
</dbReference>
<dbReference type="Gene3D" id="1.10.260.40">
    <property type="entry name" value="lambda repressor-like DNA-binding domains"/>
    <property type="match status" value="1"/>
</dbReference>
<evidence type="ECO:0000259" key="4">
    <source>
        <dbReference type="PROSITE" id="PS50943"/>
    </source>
</evidence>
<evidence type="ECO:0000256" key="2">
    <source>
        <dbReference type="ARBA" id="ARBA00023125"/>
    </source>
</evidence>
<evidence type="ECO:0000256" key="3">
    <source>
        <dbReference type="ARBA" id="ARBA00023163"/>
    </source>
</evidence>
<dbReference type="RefSeq" id="WP_345586997.1">
    <property type="nucleotide sequence ID" value="NZ_BAABJG010000006.1"/>
</dbReference>
<evidence type="ECO:0000313" key="5">
    <source>
        <dbReference type="EMBL" id="MFD1220298.1"/>
    </source>
</evidence>
<dbReference type="SUPFAM" id="SSF47413">
    <property type="entry name" value="lambda repressor-like DNA-binding domains"/>
    <property type="match status" value="1"/>
</dbReference>
<dbReference type="PANTHER" id="PTHR46797:SF23">
    <property type="entry name" value="HTH-TYPE TRANSCRIPTIONAL REGULATOR SUTR"/>
    <property type="match status" value="1"/>
</dbReference>
<keyword evidence="2" id="KW-0238">DNA-binding</keyword>
<dbReference type="PROSITE" id="PS50943">
    <property type="entry name" value="HTH_CROC1"/>
    <property type="match status" value="1"/>
</dbReference>
<dbReference type="Pfam" id="PF01381">
    <property type="entry name" value="HTH_3"/>
    <property type="match status" value="1"/>
</dbReference>
<keyword evidence="1" id="KW-0805">Transcription regulation</keyword>